<dbReference type="EMBL" id="GBRH01205188">
    <property type="protein sequence ID" value="JAD92707.1"/>
    <property type="molecule type" value="Transcribed_RNA"/>
</dbReference>
<reference evidence="1" key="1">
    <citation type="submission" date="2014-09" db="EMBL/GenBank/DDBJ databases">
        <authorList>
            <person name="Magalhaes I.L.F."/>
            <person name="Oliveira U."/>
            <person name="Santos F.R."/>
            <person name="Vidigal T.H.D.A."/>
            <person name="Brescovit A.D."/>
            <person name="Santos A.J."/>
        </authorList>
    </citation>
    <scope>NUCLEOTIDE SEQUENCE</scope>
    <source>
        <tissue evidence="1">Shoot tissue taken approximately 20 cm above the soil surface</tissue>
    </source>
</reference>
<protein>
    <submittedName>
        <fullName evidence="1">Uncharacterized protein</fullName>
    </submittedName>
</protein>
<proteinExistence type="predicted"/>
<sequence>MMRYPFPNSIYSNYAPANHIDLQENIVAPNLITKGVRIIRTPECTWKKNERKEVHNLKQIKCHMKFL</sequence>
<organism evidence="1">
    <name type="scientific">Arundo donax</name>
    <name type="common">Giant reed</name>
    <name type="synonym">Donax arundinaceus</name>
    <dbReference type="NCBI Taxonomy" id="35708"/>
    <lineage>
        <taxon>Eukaryota</taxon>
        <taxon>Viridiplantae</taxon>
        <taxon>Streptophyta</taxon>
        <taxon>Embryophyta</taxon>
        <taxon>Tracheophyta</taxon>
        <taxon>Spermatophyta</taxon>
        <taxon>Magnoliopsida</taxon>
        <taxon>Liliopsida</taxon>
        <taxon>Poales</taxon>
        <taxon>Poaceae</taxon>
        <taxon>PACMAD clade</taxon>
        <taxon>Arundinoideae</taxon>
        <taxon>Arundineae</taxon>
        <taxon>Arundo</taxon>
    </lineage>
</organism>
<reference evidence="1" key="2">
    <citation type="journal article" date="2015" name="Data Brief">
        <title>Shoot transcriptome of the giant reed, Arundo donax.</title>
        <authorList>
            <person name="Barrero R.A."/>
            <person name="Guerrero F.D."/>
            <person name="Moolhuijzen P."/>
            <person name="Goolsby J.A."/>
            <person name="Tidwell J."/>
            <person name="Bellgard S.E."/>
            <person name="Bellgard M.I."/>
        </authorList>
    </citation>
    <scope>NUCLEOTIDE SEQUENCE</scope>
    <source>
        <tissue evidence="1">Shoot tissue taken approximately 20 cm above the soil surface</tissue>
    </source>
</reference>
<accession>A0A0A9E9P9</accession>
<name>A0A0A9E9P9_ARUDO</name>
<evidence type="ECO:0000313" key="1">
    <source>
        <dbReference type="EMBL" id="JAD92707.1"/>
    </source>
</evidence>
<dbReference type="AlphaFoldDB" id="A0A0A9E9P9"/>